<keyword evidence="2" id="KW-0813">Transport</keyword>
<evidence type="ECO:0000256" key="1">
    <source>
        <dbReference type="ARBA" id="ARBA00004141"/>
    </source>
</evidence>
<dbReference type="EMBL" id="CALNXJ010000001">
    <property type="protein sequence ID" value="CAH3032154.1"/>
    <property type="molecule type" value="Genomic_DNA"/>
</dbReference>
<dbReference type="SUPFAM" id="SSF161070">
    <property type="entry name" value="SNF-like"/>
    <property type="match status" value="1"/>
</dbReference>
<feature type="transmembrane region" description="Helical" evidence="7">
    <location>
        <begin position="498"/>
        <end position="521"/>
    </location>
</feature>
<sequence>MTEKNPSADKTATYKNISTTAMLTSDEEDPQTRVEVIETEKVRLGWDNKVQFLLSAIGFAVGLGNVWRFPWLCQKNGGGAFLIPYFVMLIFEGIPIFYLELSIGQRLRQGAINVWSTVSPYLGGVGIATTVVSILVASYYNVVIGWVLFYFVQSFQSPLPWAECPQVASPNGTELTIPRECSESSPTAYFYHRETLMHANRIEESAEINWKLAVALVVAWVLAYLCIIKSIQSSGKIVYFTATFPYLVLFAFFIRGLLLKGFEKGIIHLFTPKWDRLLDPLVWLDAATQIFFSLGLAFGTMIAYASYNPIHGNTLRDTITISVANCMTSLFAGIVVFSILGFRATYMMENCEANNAKLLERLNSTAHQLNTTGLSAHHGNGTNNITSGYVLQKCDLETFLSDAASGPGLVFIAFTDAINQMPGATFWSILFFLMLLTLGLDSLFGALESVTTALQDVRGFGKLRREILSGLLCITGLCIGLPMVTYSGEYILQMFDSFAGNLPLLLIAICECVGVCYFYGITRFSDDIEYMTGTRPNIFWKICWMLVTPVAMLVILIASIVLMSQGKASYYAWNKEMVTYEKVPYPDWAVFIVVVLVLMSVLFIPGVAIARYFNLVKYQKLEPVPLKEAEAKSHDNDFSDTNV</sequence>
<keyword evidence="5 7" id="KW-0472">Membrane</keyword>
<evidence type="ECO:0000256" key="2">
    <source>
        <dbReference type="ARBA" id="ARBA00022448"/>
    </source>
</evidence>
<feature type="transmembrane region" description="Helical" evidence="7">
    <location>
        <begin position="208"/>
        <end position="227"/>
    </location>
</feature>
<protein>
    <recommendedName>
        <fullName evidence="10">Transporter</fullName>
    </recommendedName>
</protein>
<feature type="transmembrane region" description="Helical" evidence="7">
    <location>
        <begin position="50"/>
        <end position="69"/>
    </location>
</feature>
<proteinExistence type="predicted"/>
<feature type="transmembrane region" description="Helical" evidence="7">
    <location>
        <begin position="239"/>
        <end position="262"/>
    </location>
</feature>
<dbReference type="GO" id="GO:0006865">
    <property type="term" value="P:amino acid transport"/>
    <property type="evidence" value="ECO:0007669"/>
    <property type="project" value="TreeGrafter"/>
</dbReference>
<evidence type="ECO:0000256" key="4">
    <source>
        <dbReference type="ARBA" id="ARBA00022989"/>
    </source>
</evidence>
<feature type="transmembrane region" description="Helical" evidence="7">
    <location>
        <begin position="588"/>
        <end position="610"/>
    </location>
</feature>
<evidence type="ECO:0000313" key="9">
    <source>
        <dbReference type="Proteomes" id="UP001159428"/>
    </source>
</evidence>
<keyword evidence="6" id="KW-0479">Metal-binding</keyword>
<feature type="binding site" evidence="6">
    <location>
        <position position="60"/>
    </location>
    <ligand>
        <name>Na(+)</name>
        <dbReference type="ChEBI" id="CHEBI:29101"/>
        <label>1</label>
    </ligand>
</feature>
<dbReference type="PRINTS" id="PR00176">
    <property type="entry name" value="NANEUSMPORT"/>
</dbReference>
<feature type="binding site" evidence="6">
    <location>
        <position position="58"/>
    </location>
    <ligand>
        <name>Na(+)</name>
        <dbReference type="ChEBI" id="CHEBI:29101"/>
        <label>1</label>
    </ligand>
</feature>
<feature type="transmembrane region" description="Helical" evidence="7">
    <location>
        <begin position="121"/>
        <end position="151"/>
    </location>
</feature>
<dbReference type="AlphaFoldDB" id="A0AAU9VQ12"/>
<dbReference type="GO" id="GO:0046872">
    <property type="term" value="F:metal ion binding"/>
    <property type="evidence" value="ECO:0007669"/>
    <property type="project" value="UniProtKB-KW"/>
</dbReference>
<dbReference type="InterPro" id="IPR037272">
    <property type="entry name" value="SNS_sf"/>
</dbReference>
<keyword evidence="3 7" id="KW-0812">Transmembrane</keyword>
<feature type="transmembrane region" description="Helical" evidence="7">
    <location>
        <begin position="319"/>
        <end position="340"/>
    </location>
</feature>
<dbReference type="PANTHER" id="PTHR11616:SF182">
    <property type="entry name" value="TRANSPORTER"/>
    <property type="match status" value="1"/>
</dbReference>
<feature type="binding site" evidence="6">
    <location>
        <position position="61"/>
    </location>
    <ligand>
        <name>Na(+)</name>
        <dbReference type="ChEBI" id="CHEBI:29101"/>
        <label>1</label>
    </ligand>
</feature>
<feature type="transmembrane region" description="Helical" evidence="7">
    <location>
        <begin position="81"/>
        <end position="101"/>
    </location>
</feature>
<feature type="binding site" evidence="6">
    <location>
        <position position="442"/>
    </location>
    <ligand>
        <name>Na(+)</name>
        <dbReference type="ChEBI" id="CHEBI:29101"/>
        <label>1</label>
    </ligand>
</feature>
<keyword evidence="4 7" id="KW-1133">Transmembrane helix</keyword>
<feature type="binding site" evidence="6">
    <location>
        <position position="293"/>
    </location>
    <ligand>
        <name>Na(+)</name>
        <dbReference type="ChEBI" id="CHEBI:29101"/>
        <label>1</label>
    </ligand>
</feature>
<evidence type="ECO:0008006" key="10">
    <source>
        <dbReference type="Google" id="ProtNLM"/>
    </source>
</evidence>
<dbReference type="NCBIfam" id="NF037979">
    <property type="entry name" value="Na_transp"/>
    <property type="match status" value="1"/>
</dbReference>
<feature type="binding site" evidence="6">
    <location>
        <position position="325"/>
    </location>
    <ligand>
        <name>Na(+)</name>
        <dbReference type="ChEBI" id="CHEBI:29101"/>
        <label>1</label>
    </ligand>
</feature>
<evidence type="ECO:0000256" key="5">
    <source>
        <dbReference type="ARBA" id="ARBA00023136"/>
    </source>
</evidence>
<feature type="transmembrane region" description="Helical" evidence="7">
    <location>
        <begin position="467"/>
        <end position="486"/>
    </location>
</feature>
<organism evidence="8 9">
    <name type="scientific">Pocillopora meandrina</name>
    <dbReference type="NCBI Taxonomy" id="46732"/>
    <lineage>
        <taxon>Eukaryota</taxon>
        <taxon>Metazoa</taxon>
        <taxon>Cnidaria</taxon>
        <taxon>Anthozoa</taxon>
        <taxon>Hexacorallia</taxon>
        <taxon>Scleractinia</taxon>
        <taxon>Astrocoeniina</taxon>
        <taxon>Pocilloporidae</taxon>
        <taxon>Pocillopora</taxon>
    </lineage>
</organism>
<dbReference type="Proteomes" id="UP001159428">
    <property type="component" value="Unassembled WGS sequence"/>
</dbReference>
<gene>
    <name evidence="8" type="ORF">PMEA_00001005</name>
</gene>
<feature type="transmembrane region" description="Helical" evidence="7">
    <location>
        <begin position="426"/>
        <end position="447"/>
    </location>
</feature>
<feature type="transmembrane region" description="Helical" evidence="7">
    <location>
        <begin position="542"/>
        <end position="563"/>
    </location>
</feature>
<evidence type="ECO:0000256" key="7">
    <source>
        <dbReference type="SAM" id="Phobius"/>
    </source>
</evidence>
<feature type="binding site" evidence="6">
    <location>
        <position position="441"/>
    </location>
    <ligand>
        <name>Na(+)</name>
        <dbReference type="ChEBI" id="CHEBI:29101"/>
        <label>1</label>
    </ligand>
</feature>
<feature type="binding site" evidence="6">
    <location>
        <position position="438"/>
    </location>
    <ligand>
        <name>Na(+)</name>
        <dbReference type="ChEBI" id="CHEBI:29101"/>
        <label>1</label>
    </ligand>
</feature>
<dbReference type="PANTHER" id="PTHR11616">
    <property type="entry name" value="SODIUM/CHLORIDE DEPENDENT TRANSPORTER"/>
    <property type="match status" value="1"/>
</dbReference>
<dbReference type="PROSITE" id="PS50267">
    <property type="entry name" value="NA_NEUROTRAN_SYMP_3"/>
    <property type="match status" value="1"/>
</dbReference>
<feature type="binding site" evidence="6">
    <location>
        <position position="65"/>
    </location>
    <ligand>
        <name>Na(+)</name>
        <dbReference type="ChEBI" id="CHEBI:29101"/>
        <label>1</label>
    </ligand>
</feature>
<feature type="transmembrane region" description="Helical" evidence="7">
    <location>
        <begin position="282"/>
        <end position="307"/>
    </location>
</feature>
<evidence type="ECO:0000256" key="3">
    <source>
        <dbReference type="ARBA" id="ARBA00022692"/>
    </source>
</evidence>
<evidence type="ECO:0000313" key="8">
    <source>
        <dbReference type="EMBL" id="CAH3032154.1"/>
    </source>
</evidence>
<keyword evidence="9" id="KW-1185">Reference proteome</keyword>
<reference evidence="8 9" key="1">
    <citation type="submission" date="2022-05" db="EMBL/GenBank/DDBJ databases">
        <authorList>
            <consortium name="Genoscope - CEA"/>
            <person name="William W."/>
        </authorList>
    </citation>
    <scope>NUCLEOTIDE SEQUENCE [LARGE SCALE GENOMIC DNA]</scope>
</reference>
<dbReference type="Pfam" id="PF00209">
    <property type="entry name" value="SNF"/>
    <property type="match status" value="1"/>
</dbReference>
<dbReference type="GO" id="GO:0005886">
    <property type="term" value="C:plasma membrane"/>
    <property type="evidence" value="ECO:0007669"/>
    <property type="project" value="TreeGrafter"/>
</dbReference>
<accession>A0AAU9VQ12</accession>
<dbReference type="GO" id="GO:0035725">
    <property type="term" value="P:sodium ion transmembrane transport"/>
    <property type="evidence" value="ECO:0007669"/>
    <property type="project" value="TreeGrafter"/>
</dbReference>
<dbReference type="InterPro" id="IPR000175">
    <property type="entry name" value="Na/ntran_symport"/>
</dbReference>
<comment type="caution">
    <text evidence="8">The sequence shown here is derived from an EMBL/GenBank/DDBJ whole genome shotgun (WGS) entry which is preliminary data.</text>
</comment>
<name>A0AAU9VQ12_9CNID</name>
<keyword evidence="6" id="KW-0915">Sodium</keyword>
<evidence type="ECO:0000256" key="6">
    <source>
        <dbReference type="PIRSR" id="PIRSR600175-1"/>
    </source>
</evidence>
<comment type="subcellular location">
    <subcellularLocation>
        <location evidence="1">Membrane</location>
        <topology evidence="1">Multi-pass membrane protein</topology>
    </subcellularLocation>
</comment>